<proteinExistence type="inferred from homology"/>
<keyword evidence="2 4" id="KW-0547">Nucleotide-binding</keyword>
<dbReference type="InterPro" id="IPR027417">
    <property type="entry name" value="P-loop_NTPase"/>
</dbReference>
<feature type="region of interest" description="Disordered" evidence="5">
    <location>
        <begin position="255"/>
        <end position="290"/>
    </location>
</feature>
<dbReference type="InterPro" id="IPR006762">
    <property type="entry name" value="Gtr1_RagA"/>
</dbReference>
<name>A0AAN6GWK1_9BASI</name>
<dbReference type="Gene3D" id="3.30.450.190">
    <property type="match status" value="1"/>
</dbReference>
<dbReference type="GO" id="GO:0000329">
    <property type="term" value="C:fungal-type vacuole membrane"/>
    <property type="evidence" value="ECO:0007669"/>
    <property type="project" value="TreeGrafter"/>
</dbReference>
<comment type="caution">
    <text evidence="6">The sequence shown here is derived from an EMBL/GenBank/DDBJ whole genome shotgun (WGS) entry which is preliminary data.</text>
</comment>
<dbReference type="GO" id="GO:0005634">
    <property type="term" value="C:nucleus"/>
    <property type="evidence" value="ECO:0007669"/>
    <property type="project" value="TreeGrafter"/>
</dbReference>
<evidence type="ECO:0000313" key="6">
    <source>
        <dbReference type="EMBL" id="KAK0558102.1"/>
    </source>
</evidence>
<reference evidence="6" key="1">
    <citation type="journal article" date="2023" name="PhytoFront">
        <title>Draft Genome Resources of Seven Strains of Tilletia horrida, Causal Agent of Kernel Smut of Rice.</title>
        <authorList>
            <person name="Khanal S."/>
            <person name="Antony Babu S."/>
            <person name="Zhou X.G."/>
        </authorList>
    </citation>
    <scope>NUCLEOTIDE SEQUENCE</scope>
    <source>
        <strain evidence="6">TX6</strain>
    </source>
</reference>
<keyword evidence="7" id="KW-1185">Reference proteome</keyword>
<dbReference type="GO" id="GO:0010507">
    <property type="term" value="P:negative regulation of autophagy"/>
    <property type="evidence" value="ECO:0007669"/>
    <property type="project" value="TreeGrafter"/>
</dbReference>
<organism evidence="6 7">
    <name type="scientific">Tilletia horrida</name>
    <dbReference type="NCBI Taxonomy" id="155126"/>
    <lineage>
        <taxon>Eukaryota</taxon>
        <taxon>Fungi</taxon>
        <taxon>Dikarya</taxon>
        <taxon>Basidiomycota</taxon>
        <taxon>Ustilaginomycotina</taxon>
        <taxon>Exobasidiomycetes</taxon>
        <taxon>Tilletiales</taxon>
        <taxon>Tilletiaceae</taxon>
        <taxon>Tilletia</taxon>
    </lineage>
</organism>
<comment type="subunit">
    <text evidence="4">Component of the GSE complex.</text>
</comment>
<comment type="similarity">
    <text evidence="1 4">Belongs to the GTR/RAG GTP-binding protein family.</text>
</comment>
<dbReference type="PANTHER" id="PTHR11259">
    <property type="entry name" value="RAS-RELATED GTP BINDING RAG/GTR YEAST"/>
    <property type="match status" value="1"/>
</dbReference>
<dbReference type="Gene3D" id="3.40.50.300">
    <property type="entry name" value="P-loop containing nucleotide triphosphate hydrolases"/>
    <property type="match status" value="1"/>
</dbReference>
<keyword evidence="3 4" id="KW-0342">GTP-binding</keyword>
<evidence type="ECO:0000313" key="7">
    <source>
        <dbReference type="Proteomes" id="UP001176517"/>
    </source>
</evidence>
<dbReference type="EMBL" id="JAPDMZ010000001">
    <property type="protein sequence ID" value="KAK0558102.1"/>
    <property type="molecule type" value="Genomic_DNA"/>
</dbReference>
<dbReference type="GO" id="GO:0003924">
    <property type="term" value="F:GTPase activity"/>
    <property type="evidence" value="ECO:0007669"/>
    <property type="project" value="UniProtKB-UniRule"/>
</dbReference>
<dbReference type="AlphaFoldDB" id="A0AAN6GWK1"/>
<evidence type="ECO:0000256" key="1">
    <source>
        <dbReference type="ARBA" id="ARBA00007756"/>
    </source>
</evidence>
<dbReference type="GO" id="GO:0005525">
    <property type="term" value="F:GTP binding"/>
    <property type="evidence" value="ECO:0007669"/>
    <property type="project" value="UniProtKB-UniRule"/>
</dbReference>
<sequence length="373" mass="41560">MAPQQNNVVVLGRTRAGKTSIIRTLVDHLDPNDAIGEDPTTETSAHAVESFIPLTFWDTPGMNKSNRSSPDNVLADQTSLPWSDVCALVYVIDAQDMVFHTDLSYTIADAYEKNPRISIHIFVHKIDGHSDEYSLDVAQSLEESVEGELRYEMEVTGDLDIHYHLTSIYDSSIFVAFSRVIRELMKTNTFTHQLDDLCDRLNSTCSMERTYIFDVPNRLYLAADNSPSDGNAFSTMSAYLKFLLQFSGIYSHLQEPGPGAGEAPSEENGNLLGVPQKERPPARLPTSTGRYASSTARLTKDISLAFWQLNNSLALVSMLRTDTYAKQAGLLEYNIAFFRRGVTNLYELAQLQGPVLNVSRTSDSLQQLRADAQ</sequence>
<dbReference type="Pfam" id="PF04670">
    <property type="entry name" value="Gtr1_RagA"/>
    <property type="match status" value="1"/>
</dbReference>
<evidence type="ECO:0000256" key="5">
    <source>
        <dbReference type="SAM" id="MobiDB-lite"/>
    </source>
</evidence>
<evidence type="ECO:0000256" key="4">
    <source>
        <dbReference type="RuleBase" id="RU367014"/>
    </source>
</evidence>
<gene>
    <name evidence="6" type="primary">GTR2</name>
    <name evidence="6" type="ORF">OC846_000095</name>
</gene>
<dbReference type="SUPFAM" id="SSF52540">
    <property type="entry name" value="P-loop containing nucleoside triphosphate hydrolases"/>
    <property type="match status" value="1"/>
</dbReference>
<dbReference type="GO" id="GO:1990131">
    <property type="term" value="C:Gtr1-Gtr2 GTPase complex"/>
    <property type="evidence" value="ECO:0007669"/>
    <property type="project" value="UniProtKB-UniRule"/>
</dbReference>
<dbReference type="PANTHER" id="PTHR11259:SF2">
    <property type="entry name" value="GH16429P"/>
    <property type="match status" value="1"/>
</dbReference>
<accession>A0AAN6GWK1</accession>
<evidence type="ECO:0000256" key="3">
    <source>
        <dbReference type="ARBA" id="ARBA00023134"/>
    </source>
</evidence>
<evidence type="ECO:0000256" key="2">
    <source>
        <dbReference type="ARBA" id="ARBA00022741"/>
    </source>
</evidence>
<dbReference type="GO" id="GO:1904263">
    <property type="term" value="P:positive regulation of TORC1 signaling"/>
    <property type="evidence" value="ECO:0007669"/>
    <property type="project" value="TreeGrafter"/>
</dbReference>
<protein>
    <recommendedName>
        <fullName evidence="4">GTP-binding protein</fullName>
    </recommendedName>
</protein>
<comment type="function">
    <text evidence="4">GTPase involved in activation of the TORC1 signaling pathway, which promotes growth and represses autophagy in nutrient-rich conditions.</text>
</comment>
<dbReference type="GO" id="GO:0009267">
    <property type="term" value="P:cellular response to starvation"/>
    <property type="evidence" value="ECO:0007669"/>
    <property type="project" value="TreeGrafter"/>
</dbReference>
<dbReference type="Proteomes" id="UP001176517">
    <property type="component" value="Unassembled WGS sequence"/>
</dbReference>